<dbReference type="Proteomes" id="UP000015102">
    <property type="component" value="Unassembled WGS sequence"/>
</dbReference>
<name>T1GHA6_MEGSC</name>
<dbReference type="GO" id="GO:0035725">
    <property type="term" value="P:sodium ion transmembrane transport"/>
    <property type="evidence" value="ECO:0007669"/>
    <property type="project" value="TreeGrafter"/>
</dbReference>
<dbReference type="OMA" id="CIGYGRK"/>
<dbReference type="AlphaFoldDB" id="T1GHA6"/>
<keyword evidence="1" id="KW-1133">Transmembrane helix</keyword>
<dbReference type="SUPFAM" id="SSF81324">
    <property type="entry name" value="Voltage-gated potassium channels"/>
    <property type="match status" value="1"/>
</dbReference>
<keyword evidence="3" id="KW-1185">Reference proteome</keyword>
<dbReference type="PANTHER" id="PTHR45689:SF5">
    <property type="entry name" value="I[[H]] CHANNEL, ISOFORM E"/>
    <property type="match status" value="1"/>
</dbReference>
<accession>T1GHA6</accession>
<keyword evidence="1" id="KW-0812">Transmembrane</keyword>
<evidence type="ECO:0000313" key="3">
    <source>
        <dbReference type="Proteomes" id="UP000015102"/>
    </source>
</evidence>
<organism evidence="2 3">
    <name type="scientific">Megaselia scalaris</name>
    <name type="common">Humpbacked fly</name>
    <name type="synonym">Phora scalaris</name>
    <dbReference type="NCBI Taxonomy" id="36166"/>
    <lineage>
        <taxon>Eukaryota</taxon>
        <taxon>Metazoa</taxon>
        <taxon>Ecdysozoa</taxon>
        <taxon>Arthropoda</taxon>
        <taxon>Hexapoda</taxon>
        <taxon>Insecta</taxon>
        <taxon>Pterygota</taxon>
        <taxon>Neoptera</taxon>
        <taxon>Endopterygota</taxon>
        <taxon>Diptera</taxon>
        <taxon>Brachycera</taxon>
        <taxon>Muscomorpha</taxon>
        <taxon>Platypezoidea</taxon>
        <taxon>Phoridae</taxon>
        <taxon>Megaseliini</taxon>
        <taxon>Megaselia</taxon>
    </lineage>
</organism>
<evidence type="ECO:0000256" key="1">
    <source>
        <dbReference type="SAM" id="Phobius"/>
    </source>
</evidence>
<dbReference type="PANTHER" id="PTHR45689">
    <property type="entry name" value="I[[H]] CHANNEL, ISOFORM E"/>
    <property type="match status" value="1"/>
</dbReference>
<keyword evidence="1" id="KW-0472">Membrane</keyword>
<dbReference type="InterPro" id="IPR051413">
    <property type="entry name" value="K/Na_HCN_channel"/>
</dbReference>
<sequence>MASVFMRIFNLICMMLLIGHWSGCLQFLVPMLQGFPSNSWVSINELQEAYWLEQYSWALFKAMSHMLCIGYGRKAILKCCDMTVPRRQYKISSNLPICQGSIIQGSLPLTDIDLSVMSG</sequence>
<evidence type="ECO:0000313" key="2">
    <source>
        <dbReference type="EnsemblMetazoa" id="MESCA002796-PA"/>
    </source>
</evidence>
<dbReference type="GO" id="GO:0003254">
    <property type="term" value="P:regulation of membrane depolarization"/>
    <property type="evidence" value="ECO:0007669"/>
    <property type="project" value="TreeGrafter"/>
</dbReference>
<dbReference type="GO" id="GO:0005249">
    <property type="term" value="F:voltage-gated potassium channel activity"/>
    <property type="evidence" value="ECO:0007669"/>
    <property type="project" value="TreeGrafter"/>
</dbReference>
<dbReference type="GO" id="GO:0098855">
    <property type="term" value="C:HCN channel complex"/>
    <property type="evidence" value="ECO:0007669"/>
    <property type="project" value="TreeGrafter"/>
</dbReference>
<dbReference type="HOGENOM" id="CLU_2064140_0_0_1"/>
<reference evidence="2" key="2">
    <citation type="submission" date="2015-06" db="UniProtKB">
        <authorList>
            <consortium name="EnsemblMetazoa"/>
        </authorList>
    </citation>
    <scope>IDENTIFICATION</scope>
</reference>
<reference evidence="3" key="1">
    <citation type="submission" date="2013-02" db="EMBL/GenBank/DDBJ databases">
        <authorList>
            <person name="Hughes D."/>
        </authorList>
    </citation>
    <scope>NUCLEOTIDE SEQUENCE</scope>
    <source>
        <strain>Durham</strain>
        <strain evidence="3">NC isolate 2 -- Noor lab</strain>
    </source>
</reference>
<dbReference type="EnsemblMetazoa" id="MESCA002796-RA">
    <property type="protein sequence ID" value="MESCA002796-PA"/>
    <property type="gene ID" value="MESCA002796"/>
</dbReference>
<proteinExistence type="predicted"/>
<dbReference type="STRING" id="36166.T1GHA6"/>
<protein>
    <submittedName>
        <fullName evidence="2">Uncharacterized protein</fullName>
    </submittedName>
</protein>
<feature type="transmembrane region" description="Helical" evidence="1">
    <location>
        <begin position="12"/>
        <end position="35"/>
    </location>
</feature>
<dbReference type="EMBL" id="CAQQ02193549">
    <property type="status" value="NOT_ANNOTATED_CDS"/>
    <property type="molecule type" value="Genomic_DNA"/>
</dbReference>